<feature type="compositionally biased region" description="Low complexity" evidence="1">
    <location>
        <begin position="13"/>
        <end position="28"/>
    </location>
</feature>
<feature type="non-terminal residue" evidence="2">
    <location>
        <position position="1"/>
    </location>
</feature>
<proteinExistence type="predicted"/>
<dbReference type="EMBL" id="ABIB01000020">
    <property type="protein sequence ID" value="EDP94298.1"/>
    <property type="molecule type" value="Genomic_DNA"/>
</dbReference>
<organism evidence="2 3">
    <name type="scientific">Kordia algicida OT-1</name>
    <dbReference type="NCBI Taxonomy" id="391587"/>
    <lineage>
        <taxon>Bacteria</taxon>
        <taxon>Pseudomonadati</taxon>
        <taxon>Bacteroidota</taxon>
        <taxon>Flavobacteriia</taxon>
        <taxon>Flavobacteriales</taxon>
        <taxon>Flavobacteriaceae</taxon>
        <taxon>Kordia</taxon>
    </lineage>
</organism>
<evidence type="ECO:0000313" key="3">
    <source>
        <dbReference type="Proteomes" id="UP000002945"/>
    </source>
</evidence>
<evidence type="ECO:0000313" key="2">
    <source>
        <dbReference type="EMBL" id="EDP94298.1"/>
    </source>
</evidence>
<gene>
    <name evidence="2" type="ORF">KAOT1_04075</name>
</gene>
<dbReference type="HOGENOM" id="CLU_3413835_0_0_10"/>
<evidence type="ECO:0000256" key="1">
    <source>
        <dbReference type="SAM" id="MobiDB-lite"/>
    </source>
</evidence>
<reference evidence="2 3" key="1">
    <citation type="journal article" date="2011" name="J. Bacteriol.">
        <title>Genome sequence of the algicidal bacterium Kordia algicida OT-1.</title>
        <authorList>
            <person name="Lee H.S."/>
            <person name="Kang S.G."/>
            <person name="Kwon K.K."/>
            <person name="Lee J.H."/>
            <person name="Kim S.J."/>
        </authorList>
    </citation>
    <scope>NUCLEOTIDE SEQUENCE [LARGE SCALE GENOMIC DNA]</scope>
    <source>
        <strain evidence="2 3">OT-1</strain>
    </source>
</reference>
<name>A9ECQ4_9FLAO</name>
<keyword evidence="3" id="KW-1185">Reference proteome</keyword>
<protein>
    <submittedName>
        <fullName evidence="2">Uncharacterized protein</fullName>
    </submittedName>
</protein>
<dbReference type="AlphaFoldDB" id="A9ECQ4"/>
<accession>A9ECQ4</accession>
<dbReference type="Proteomes" id="UP000002945">
    <property type="component" value="Unassembled WGS sequence"/>
</dbReference>
<sequence length="28" mass="3416">YEGRTFTEDDEYLPYPQEQLDLLPLQQN</sequence>
<comment type="caution">
    <text evidence="2">The sequence shown here is derived from an EMBL/GenBank/DDBJ whole genome shotgun (WGS) entry which is preliminary data.</text>
</comment>
<feature type="region of interest" description="Disordered" evidence="1">
    <location>
        <begin position="1"/>
        <end position="28"/>
    </location>
</feature>